<dbReference type="GO" id="GO:0016829">
    <property type="term" value="F:lyase activity"/>
    <property type="evidence" value="ECO:0007669"/>
    <property type="project" value="UniProtKB-KW"/>
</dbReference>
<dbReference type="PANTHER" id="PTHR32308:SF10">
    <property type="entry name" value="CITRATE LYASE SUBUNIT BETA"/>
    <property type="match status" value="1"/>
</dbReference>
<name>A0A916RLD3_9HYPH</name>
<sequence length="272" mass="29667">MKSSSLECDAVVFDFEDSVAPDEKQNAREKLRAFLAGPNRPKCEIAIRINALSSEWGTEDLLAARACEPNAILIPKVEGVQSVSDVERALSEMDAPESIGLWAMMETPRSILNAGAIADHARDPSSRLDCLIVGPNDLAKETRIIPGPNRANLAPLLLQVVLAARAGDMTVLDGVSNNFKDLERFAAECQHGRELGFDGKTLIHPAQIDAANRFFGPTEEEIAEAEAIVAEFAKPENSTRGVISMSGKMVERLHLEIAQDLLSRARLIRERT</sequence>
<dbReference type="InterPro" id="IPR005000">
    <property type="entry name" value="Aldolase/citrate-lyase_domain"/>
</dbReference>
<reference evidence="8" key="2">
    <citation type="submission" date="2020-09" db="EMBL/GenBank/DDBJ databases">
        <authorList>
            <person name="Sun Q."/>
            <person name="Zhou Y."/>
        </authorList>
    </citation>
    <scope>NUCLEOTIDE SEQUENCE</scope>
    <source>
        <strain evidence="8">CGMCC 1.15320</strain>
    </source>
</reference>
<feature type="binding site" evidence="5">
    <location>
        <position position="48"/>
    </location>
    <ligand>
        <name>substrate</name>
    </ligand>
</feature>
<evidence type="ECO:0000256" key="2">
    <source>
        <dbReference type="ARBA" id="ARBA00005568"/>
    </source>
</evidence>
<dbReference type="AlphaFoldDB" id="A0A916RLD3"/>
<dbReference type="InterPro" id="IPR040442">
    <property type="entry name" value="Pyrv_kinase-like_dom_sf"/>
</dbReference>
<dbReference type="Proteomes" id="UP000636264">
    <property type="component" value="Unassembled WGS sequence"/>
</dbReference>
<comment type="cofactor">
    <cofactor evidence="1">
        <name>Mg(2+)</name>
        <dbReference type="ChEBI" id="CHEBI:18420"/>
    </cofactor>
</comment>
<organism evidence="8 9">
    <name type="scientific">Nitratireductor aestuarii</name>
    <dbReference type="NCBI Taxonomy" id="1735103"/>
    <lineage>
        <taxon>Bacteria</taxon>
        <taxon>Pseudomonadati</taxon>
        <taxon>Pseudomonadota</taxon>
        <taxon>Alphaproteobacteria</taxon>
        <taxon>Hyphomicrobiales</taxon>
        <taxon>Phyllobacteriaceae</taxon>
        <taxon>Nitratireductor</taxon>
    </lineage>
</organism>
<keyword evidence="3 6" id="KW-0479">Metal-binding</keyword>
<accession>A0A916RLD3</accession>
<dbReference type="GO" id="GO:0000287">
    <property type="term" value="F:magnesium ion binding"/>
    <property type="evidence" value="ECO:0007669"/>
    <property type="project" value="TreeGrafter"/>
</dbReference>
<keyword evidence="4 6" id="KW-0460">Magnesium</keyword>
<evidence type="ECO:0000256" key="4">
    <source>
        <dbReference type="ARBA" id="ARBA00022842"/>
    </source>
</evidence>
<evidence type="ECO:0000256" key="5">
    <source>
        <dbReference type="PIRSR" id="PIRSR015582-1"/>
    </source>
</evidence>
<comment type="similarity">
    <text evidence="2">Belongs to the HpcH/HpaI aldolase family.</text>
</comment>
<dbReference type="EMBL" id="BMIF01000003">
    <property type="protein sequence ID" value="GGA60476.1"/>
    <property type="molecule type" value="Genomic_DNA"/>
</dbReference>
<feature type="binding site" evidence="5">
    <location>
        <position position="106"/>
    </location>
    <ligand>
        <name>substrate</name>
    </ligand>
</feature>
<dbReference type="PIRSF" id="PIRSF015582">
    <property type="entry name" value="Cit_lyase_B"/>
    <property type="match status" value="1"/>
</dbReference>
<dbReference type="InterPro" id="IPR011206">
    <property type="entry name" value="Citrate_lyase_beta/mcl1/mcl2"/>
</dbReference>
<evidence type="ECO:0000256" key="1">
    <source>
        <dbReference type="ARBA" id="ARBA00001946"/>
    </source>
</evidence>
<reference evidence="8" key="1">
    <citation type="journal article" date="2014" name="Int. J. Syst. Evol. Microbiol.">
        <title>Complete genome sequence of Corynebacterium casei LMG S-19264T (=DSM 44701T), isolated from a smear-ripened cheese.</title>
        <authorList>
            <consortium name="US DOE Joint Genome Institute (JGI-PGF)"/>
            <person name="Walter F."/>
            <person name="Albersmeier A."/>
            <person name="Kalinowski J."/>
            <person name="Ruckert C."/>
        </authorList>
    </citation>
    <scope>NUCLEOTIDE SEQUENCE</scope>
    <source>
        <strain evidence="8">CGMCC 1.15320</strain>
    </source>
</reference>
<evidence type="ECO:0000256" key="6">
    <source>
        <dbReference type="PIRSR" id="PIRSR015582-2"/>
    </source>
</evidence>
<dbReference type="SUPFAM" id="SSF51621">
    <property type="entry name" value="Phosphoenolpyruvate/pyruvate domain"/>
    <property type="match status" value="1"/>
</dbReference>
<gene>
    <name evidence="8" type="ORF">GCM10011385_12680</name>
</gene>
<feature type="domain" description="HpcH/HpaI aldolase/citrate lyase" evidence="7">
    <location>
        <begin position="5"/>
        <end position="205"/>
    </location>
</feature>
<dbReference type="Pfam" id="PF03328">
    <property type="entry name" value="HpcH_HpaI"/>
    <property type="match status" value="1"/>
</dbReference>
<keyword evidence="9" id="KW-1185">Reference proteome</keyword>
<comment type="caution">
    <text evidence="8">The sequence shown here is derived from an EMBL/GenBank/DDBJ whole genome shotgun (WGS) entry which is preliminary data.</text>
</comment>
<evidence type="ECO:0000313" key="9">
    <source>
        <dbReference type="Proteomes" id="UP000636264"/>
    </source>
</evidence>
<dbReference type="Gene3D" id="3.20.20.60">
    <property type="entry name" value="Phosphoenolpyruvate-binding domains"/>
    <property type="match status" value="1"/>
</dbReference>
<evidence type="ECO:0000256" key="3">
    <source>
        <dbReference type="ARBA" id="ARBA00022723"/>
    </source>
</evidence>
<dbReference type="PANTHER" id="PTHR32308">
    <property type="entry name" value="LYASE BETA SUBUNIT, PUTATIVE (AFU_ORTHOLOGUE AFUA_4G13030)-RELATED"/>
    <property type="match status" value="1"/>
</dbReference>
<evidence type="ECO:0000259" key="7">
    <source>
        <dbReference type="Pfam" id="PF03328"/>
    </source>
</evidence>
<evidence type="ECO:0000313" key="8">
    <source>
        <dbReference type="EMBL" id="GGA60476.1"/>
    </source>
</evidence>
<protein>
    <submittedName>
        <fullName evidence="8">Citryl-CoA lyase</fullName>
    </submittedName>
</protein>
<feature type="binding site" evidence="6">
    <location>
        <position position="137"/>
    </location>
    <ligand>
        <name>Mg(2+)</name>
        <dbReference type="ChEBI" id="CHEBI:18420"/>
    </ligand>
</feature>
<keyword evidence="8" id="KW-0456">Lyase</keyword>
<dbReference type="GO" id="GO:0006107">
    <property type="term" value="P:oxaloacetate metabolic process"/>
    <property type="evidence" value="ECO:0007669"/>
    <property type="project" value="TreeGrafter"/>
</dbReference>
<feature type="binding site" evidence="6">
    <location>
        <position position="106"/>
    </location>
    <ligand>
        <name>Mg(2+)</name>
        <dbReference type="ChEBI" id="CHEBI:18420"/>
    </ligand>
</feature>
<proteinExistence type="inferred from homology"/>
<dbReference type="InterPro" id="IPR015813">
    <property type="entry name" value="Pyrv/PenolPyrv_kinase-like_dom"/>
</dbReference>